<feature type="transmembrane region" description="Helical" evidence="6">
    <location>
        <begin position="124"/>
        <end position="142"/>
    </location>
</feature>
<dbReference type="GO" id="GO:0003841">
    <property type="term" value="F:1-acylglycerol-3-phosphate O-acyltransferase activity"/>
    <property type="evidence" value="ECO:0007669"/>
    <property type="project" value="UniProtKB-UniRule"/>
</dbReference>
<dbReference type="GO" id="GO:0005783">
    <property type="term" value="C:endoplasmic reticulum"/>
    <property type="evidence" value="ECO:0007669"/>
    <property type="project" value="TreeGrafter"/>
</dbReference>
<evidence type="ECO:0000256" key="5">
    <source>
        <dbReference type="RuleBase" id="RU361267"/>
    </source>
</evidence>
<evidence type="ECO:0000256" key="2">
    <source>
        <dbReference type="ARBA" id="ARBA00008655"/>
    </source>
</evidence>
<protein>
    <recommendedName>
        <fullName evidence="5">1-acyl-sn-glycerol-3-phosphate acyltransferase</fullName>
        <ecNumber evidence="5">2.3.1.51</ecNumber>
    </recommendedName>
</protein>
<dbReference type="InterPro" id="IPR002123">
    <property type="entry name" value="Plipid/glycerol_acylTrfase"/>
</dbReference>
<dbReference type="SMART" id="SM00563">
    <property type="entry name" value="PlsC"/>
    <property type="match status" value="1"/>
</dbReference>
<comment type="similarity">
    <text evidence="2 5">Belongs to the 1-acyl-sn-glycerol-3-phosphate acyltransferase family.</text>
</comment>
<dbReference type="CDD" id="cd07989">
    <property type="entry name" value="LPLAT_AGPAT-like"/>
    <property type="match status" value="1"/>
</dbReference>
<comment type="catalytic activity">
    <reaction evidence="5">
        <text>a 1-acyl-sn-glycero-3-phosphate + an acyl-CoA = a 1,2-diacyl-sn-glycero-3-phosphate + CoA</text>
        <dbReference type="Rhea" id="RHEA:19709"/>
        <dbReference type="ChEBI" id="CHEBI:57287"/>
        <dbReference type="ChEBI" id="CHEBI:57970"/>
        <dbReference type="ChEBI" id="CHEBI:58342"/>
        <dbReference type="ChEBI" id="CHEBI:58608"/>
        <dbReference type="EC" id="2.3.1.51"/>
    </reaction>
</comment>
<dbReference type="EC" id="2.3.1.51" evidence="5"/>
<evidence type="ECO:0000256" key="6">
    <source>
        <dbReference type="SAM" id="Phobius"/>
    </source>
</evidence>
<evidence type="ECO:0000256" key="1">
    <source>
        <dbReference type="ARBA" id="ARBA00004728"/>
    </source>
</evidence>
<dbReference type="Pfam" id="PF01553">
    <property type="entry name" value="Acyltransferase"/>
    <property type="match status" value="1"/>
</dbReference>
<evidence type="ECO:0000256" key="4">
    <source>
        <dbReference type="ARBA" id="ARBA00023315"/>
    </source>
</evidence>
<accession>A0A023EPD8</accession>
<proteinExistence type="evidence at transcript level"/>
<keyword evidence="6" id="KW-0812">Transmembrane</keyword>
<keyword evidence="3 5" id="KW-0808">Transferase</keyword>
<dbReference type="EMBL" id="GAPW01003244">
    <property type="protein sequence ID" value="JAC10354.1"/>
    <property type="molecule type" value="mRNA"/>
</dbReference>
<evidence type="ECO:0000259" key="7">
    <source>
        <dbReference type="SMART" id="SM00563"/>
    </source>
</evidence>
<evidence type="ECO:0000256" key="3">
    <source>
        <dbReference type="ARBA" id="ARBA00022679"/>
    </source>
</evidence>
<dbReference type="VEuPathDB" id="VectorBase:AALF015302"/>
<comment type="pathway">
    <text evidence="1">Phospholipid metabolism; CDP-diacylglycerol biosynthesis; CDP-diacylglycerol from sn-glycerol 3-phosphate: step 2/3.</text>
</comment>
<organism evidence="8">
    <name type="scientific">Aedes albopictus</name>
    <name type="common">Asian tiger mosquito</name>
    <name type="synonym">Stegomyia albopicta</name>
    <dbReference type="NCBI Taxonomy" id="7160"/>
    <lineage>
        <taxon>Eukaryota</taxon>
        <taxon>Metazoa</taxon>
        <taxon>Ecdysozoa</taxon>
        <taxon>Arthropoda</taxon>
        <taxon>Hexapoda</taxon>
        <taxon>Insecta</taxon>
        <taxon>Pterygota</taxon>
        <taxon>Neoptera</taxon>
        <taxon>Endopterygota</taxon>
        <taxon>Diptera</taxon>
        <taxon>Nematocera</taxon>
        <taxon>Culicoidea</taxon>
        <taxon>Culicidae</taxon>
        <taxon>Culicinae</taxon>
        <taxon>Aedini</taxon>
        <taxon>Aedes</taxon>
        <taxon>Stegomyia</taxon>
    </lineage>
</organism>
<sequence>MTTTNSELLGLAFMAFFIITLSSTARYYFKFFCFIVLSVVCAVGPVPFMLLRPRDYRNALLPAYLCTKFGKMLGASFEVRGRENVNRQHGGVVLMNHQSALDLVVLAYLWPIVGRATVVAKREVLYMFPFGLACWLWGTLFIDRKNQNSAKSAINNESKAINEKQAKILFFPEGTRGNGDALLPFKKGSFHVAIEAQGYIQPVVISRYHFLNSKAKLFNRGQNIIKILPEISCAGLTKDDMPTLMERVQKLMQSEYDALSDESLAINNLSKSL</sequence>
<keyword evidence="5" id="KW-0594">Phospholipid biosynthesis</keyword>
<keyword evidence="5" id="KW-1208">Phospholipid metabolism</keyword>
<dbReference type="PANTHER" id="PTHR10434:SF53">
    <property type="entry name" value="1-ACYL-SN-GLYCEROL-3-PHOSPHATE ACYLTRANSFERASE"/>
    <property type="match status" value="1"/>
</dbReference>
<dbReference type="GO" id="GO:0006654">
    <property type="term" value="P:phosphatidic acid biosynthetic process"/>
    <property type="evidence" value="ECO:0007669"/>
    <property type="project" value="TreeGrafter"/>
</dbReference>
<evidence type="ECO:0000313" key="8">
    <source>
        <dbReference type="EMBL" id="JAC10354.1"/>
    </source>
</evidence>
<dbReference type="InterPro" id="IPR004552">
    <property type="entry name" value="AGP_acyltrans"/>
</dbReference>
<feature type="transmembrane region" description="Helical" evidence="6">
    <location>
        <begin position="34"/>
        <end position="51"/>
    </location>
</feature>
<feature type="domain" description="Phospholipid/glycerol acyltransferase" evidence="7">
    <location>
        <begin position="91"/>
        <end position="208"/>
    </location>
</feature>
<dbReference type="VEuPathDB" id="VectorBase:AALFPA_062768"/>
<dbReference type="SUPFAM" id="SSF69593">
    <property type="entry name" value="Glycerol-3-phosphate (1)-acyltransferase"/>
    <property type="match status" value="1"/>
</dbReference>
<dbReference type="AlphaFoldDB" id="A0A023EPD8"/>
<dbReference type="NCBIfam" id="TIGR00530">
    <property type="entry name" value="AGP_acyltrn"/>
    <property type="match status" value="1"/>
</dbReference>
<reference evidence="8" key="1">
    <citation type="journal article" date="2014" name="PLoS Negl. Trop. Dis.">
        <title>Identification and characterization of seminal fluid proteins in the Asian tiger mosquito, Aedes albopictus.</title>
        <authorList>
            <person name="Boes K.E."/>
            <person name="Ribeiro J.M."/>
            <person name="Wong A."/>
            <person name="Harrington L.C."/>
            <person name="Wolfner M.F."/>
            <person name="Sirot L.K."/>
        </authorList>
    </citation>
    <scope>NUCLEOTIDE SEQUENCE</scope>
    <source>
        <tissue evidence="8">Reproductive organs</tissue>
    </source>
</reference>
<dbReference type="GO" id="GO:0016020">
    <property type="term" value="C:membrane"/>
    <property type="evidence" value="ECO:0007669"/>
    <property type="project" value="InterPro"/>
</dbReference>
<keyword evidence="5" id="KW-0443">Lipid metabolism</keyword>
<comment type="domain">
    <text evidence="5">The HXXXXD motif is essential for acyltransferase activity and may constitute the binding site for the phosphate moiety of the glycerol-3-phosphate.</text>
</comment>
<keyword evidence="6" id="KW-0472">Membrane</keyword>
<dbReference type="PANTHER" id="PTHR10434">
    <property type="entry name" value="1-ACYL-SN-GLYCEROL-3-PHOSPHATE ACYLTRANSFERASE"/>
    <property type="match status" value="1"/>
</dbReference>
<dbReference type="VEuPathDB" id="VectorBase:AALC636_011629"/>
<keyword evidence="5" id="KW-0444">Lipid biosynthesis</keyword>
<keyword evidence="6" id="KW-1133">Transmembrane helix</keyword>
<feature type="transmembrane region" description="Helical" evidence="6">
    <location>
        <begin position="100"/>
        <end position="118"/>
    </location>
</feature>
<keyword evidence="4 5" id="KW-0012">Acyltransferase</keyword>
<name>A0A023EPD8_AEDAL</name>